<evidence type="ECO:0000313" key="2">
    <source>
        <dbReference type="EMBL" id="ERH25520.1"/>
    </source>
</evidence>
<protein>
    <submittedName>
        <fullName evidence="2">Uncharacterized protein</fullName>
    </submittedName>
</protein>
<evidence type="ECO:0000313" key="3">
    <source>
        <dbReference type="Proteomes" id="UP000016536"/>
    </source>
</evidence>
<proteinExistence type="predicted"/>
<evidence type="ECO:0000256" key="1">
    <source>
        <dbReference type="SAM" id="MobiDB-lite"/>
    </source>
</evidence>
<comment type="caution">
    <text evidence="2">The sequence shown here is derived from an EMBL/GenBank/DDBJ whole genome shotgun (WGS) entry which is preliminary data.</text>
</comment>
<dbReference type="EMBL" id="AWSE01000017">
    <property type="protein sequence ID" value="ERH25520.1"/>
    <property type="molecule type" value="Genomic_DNA"/>
</dbReference>
<sequence length="93" mass="10173">MTVLIEIAPVGSRGDWDGSFDPVIVPKPARRPGGADWVLPSRERVVLAPGEDHRALPAGPRHPGAWQGCDQPNSRRKGGWRVGFSGRACHRMR</sequence>
<dbReference type="AlphaFoldDB" id="U1QCM1"/>
<keyword evidence="3" id="KW-1185">Reference proteome</keyword>
<organism evidence="2 3">
    <name type="scientific">Actinomyces johnsonii F0542</name>
    <dbReference type="NCBI Taxonomy" id="1321818"/>
    <lineage>
        <taxon>Bacteria</taxon>
        <taxon>Bacillati</taxon>
        <taxon>Actinomycetota</taxon>
        <taxon>Actinomycetes</taxon>
        <taxon>Actinomycetales</taxon>
        <taxon>Actinomycetaceae</taxon>
        <taxon>Actinomyces</taxon>
    </lineage>
</organism>
<feature type="region of interest" description="Disordered" evidence="1">
    <location>
        <begin position="53"/>
        <end position="81"/>
    </location>
</feature>
<reference evidence="2 3" key="1">
    <citation type="submission" date="2013-08" db="EMBL/GenBank/DDBJ databases">
        <authorList>
            <person name="Weinstock G."/>
            <person name="Sodergren E."/>
            <person name="Wylie T."/>
            <person name="Fulton L."/>
            <person name="Fulton R."/>
            <person name="Fronick C."/>
            <person name="O'Laughlin M."/>
            <person name="Godfrey J."/>
            <person name="Miner T."/>
            <person name="Herter B."/>
            <person name="Appelbaum E."/>
            <person name="Cordes M."/>
            <person name="Lek S."/>
            <person name="Wollam A."/>
            <person name="Pepin K.H."/>
            <person name="Palsikar V.B."/>
            <person name="Mitreva M."/>
            <person name="Wilson R.K."/>
        </authorList>
    </citation>
    <scope>NUCLEOTIDE SEQUENCE [LARGE SCALE GENOMIC DNA]</scope>
    <source>
        <strain evidence="2 3">F0542</strain>
    </source>
</reference>
<name>U1QCM1_9ACTO</name>
<gene>
    <name evidence="2" type="ORF">HMPREF1979_00423</name>
</gene>
<accession>U1QCM1</accession>
<dbReference type="HOGENOM" id="CLU_2393249_0_0_11"/>
<dbReference type="Proteomes" id="UP000016536">
    <property type="component" value="Unassembled WGS sequence"/>
</dbReference>